<dbReference type="SUPFAM" id="SSF103190">
    <property type="entry name" value="Sensory domain-like"/>
    <property type="match status" value="1"/>
</dbReference>
<dbReference type="GO" id="GO:0005886">
    <property type="term" value="C:plasma membrane"/>
    <property type="evidence" value="ECO:0007669"/>
    <property type="project" value="UniProtKB-SubCell"/>
</dbReference>
<dbReference type="InterPro" id="IPR003594">
    <property type="entry name" value="HATPase_dom"/>
</dbReference>
<dbReference type="CDD" id="cd00082">
    <property type="entry name" value="HisKA"/>
    <property type="match status" value="1"/>
</dbReference>
<proteinExistence type="predicted"/>
<dbReference type="EC" id="2.7.13.3" evidence="3"/>
<dbReference type="Pfam" id="PF02518">
    <property type="entry name" value="HATPase_c"/>
    <property type="match status" value="1"/>
</dbReference>
<evidence type="ECO:0000256" key="2">
    <source>
        <dbReference type="ARBA" id="ARBA00004429"/>
    </source>
</evidence>
<feature type="coiled-coil region" evidence="17">
    <location>
        <begin position="326"/>
        <end position="381"/>
    </location>
</feature>
<dbReference type="FunFam" id="3.30.450.20:FF:000127">
    <property type="entry name" value="C4-dicarboxylate transport sensor protein"/>
    <property type="match status" value="1"/>
</dbReference>
<evidence type="ECO:0000256" key="3">
    <source>
        <dbReference type="ARBA" id="ARBA00012438"/>
    </source>
</evidence>
<dbReference type="GO" id="GO:0000155">
    <property type="term" value="F:phosphorelay sensor kinase activity"/>
    <property type="evidence" value="ECO:0007669"/>
    <property type="project" value="InterPro"/>
</dbReference>
<evidence type="ECO:0000256" key="16">
    <source>
        <dbReference type="ARBA" id="ARBA00073143"/>
    </source>
</evidence>
<evidence type="ECO:0000256" key="11">
    <source>
        <dbReference type="ARBA" id="ARBA00022840"/>
    </source>
</evidence>
<dbReference type="AlphaFoldDB" id="A0A2V1P8K8"/>
<dbReference type="EMBL" id="QETF01000005">
    <property type="protein sequence ID" value="PWG17522.1"/>
    <property type="molecule type" value="Genomic_DNA"/>
</dbReference>
<dbReference type="Proteomes" id="UP000245293">
    <property type="component" value="Unassembled WGS sequence"/>
</dbReference>
<dbReference type="InterPro" id="IPR036097">
    <property type="entry name" value="HisK_dim/P_sf"/>
</dbReference>
<keyword evidence="9" id="KW-0547">Nucleotide-binding</keyword>
<dbReference type="SUPFAM" id="SSF47384">
    <property type="entry name" value="Homodimeric domain of signal transducing histidine kinase"/>
    <property type="match status" value="1"/>
</dbReference>
<dbReference type="PANTHER" id="PTHR43065">
    <property type="entry name" value="SENSOR HISTIDINE KINASE"/>
    <property type="match status" value="1"/>
</dbReference>
<keyword evidence="17" id="KW-0175">Coiled coil</keyword>
<dbReference type="PIRSF" id="PIRSF036431">
    <property type="entry name" value="STHK_DctB"/>
    <property type="match status" value="1"/>
</dbReference>
<comment type="caution">
    <text evidence="20">The sequence shown here is derived from an EMBL/GenBank/DDBJ whole genome shotgun (WGS) entry which is preliminary data.</text>
</comment>
<evidence type="ECO:0000256" key="14">
    <source>
        <dbReference type="ARBA" id="ARBA00023136"/>
    </source>
</evidence>
<gene>
    <name evidence="20" type="ORF">DFK10_06325</name>
</gene>
<protein>
    <recommendedName>
        <fullName evidence="16">C4-dicarboxylate transport sensor protein DctB</fullName>
        <ecNumber evidence="3">2.7.13.3</ecNumber>
    </recommendedName>
</protein>
<dbReference type="FunFam" id="1.10.287.130:FF:000049">
    <property type="entry name" value="C4-dicarboxylate transport sensor protein DctB"/>
    <property type="match status" value="1"/>
</dbReference>
<evidence type="ECO:0000256" key="1">
    <source>
        <dbReference type="ARBA" id="ARBA00000085"/>
    </source>
</evidence>
<dbReference type="OrthoDB" id="7568856at2"/>
<dbReference type="PANTHER" id="PTHR43065:SF46">
    <property type="entry name" value="C4-DICARBOXYLATE TRANSPORT SENSOR PROTEIN DCTB"/>
    <property type="match status" value="1"/>
</dbReference>
<dbReference type="Gene3D" id="3.30.565.10">
    <property type="entry name" value="Histidine kinase-like ATPase, C-terminal domain"/>
    <property type="match status" value="1"/>
</dbReference>
<keyword evidence="21" id="KW-1185">Reference proteome</keyword>
<dbReference type="InterPro" id="IPR036890">
    <property type="entry name" value="HATPase_C_sf"/>
</dbReference>
<evidence type="ECO:0000256" key="15">
    <source>
        <dbReference type="ARBA" id="ARBA00059004"/>
    </source>
</evidence>
<evidence type="ECO:0000256" key="12">
    <source>
        <dbReference type="ARBA" id="ARBA00022989"/>
    </source>
</evidence>
<evidence type="ECO:0000256" key="9">
    <source>
        <dbReference type="ARBA" id="ARBA00022741"/>
    </source>
</evidence>
<reference evidence="21" key="1">
    <citation type="submission" date="2018-05" db="EMBL/GenBank/DDBJ databases">
        <authorList>
            <person name="Du Z."/>
            <person name="Wang X."/>
        </authorList>
    </citation>
    <scope>NUCLEOTIDE SEQUENCE [LARGE SCALE GENOMIC DNA]</scope>
    <source>
        <strain evidence="21">WDS4C29</strain>
    </source>
</reference>
<comment type="subcellular location">
    <subcellularLocation>
        <location evidence="2">Cell inner membrane</location>
        <topology evidence="2">Multi-pass membrane protein</topology>
    </subcellularLocation>
</comment>
<dbReference type="GO" id="GO:0005524">
    <property type="term" value="F:ATP binding"/>
    <property type="evidence" value="ECO:0007669"/>
    <property type="project" value="UniProtKB-KW"/>
</dbReference>
<evidence type="ECO:0000313" key="21">
    <source>
        <dbReference type="Proteomes" id="UP000245293"/>
    </source>
</evidence>
<dbReference type="Pfam" id="PF00512">
    <property type="entry name" value="HisKA"/>
    <property type="match status" value="1"/>
</dbReference>
<evidence type="ECO:0000259" key="19">
    <source>
        <dbReference type="PROSITE" id="PS50109"/>
    </source>
</evidence>
<feature type="transmembrane region" description="Helical" evidence="18">
    <location>
        <begin position="305"/>
        <end position="323"/>
    </location>
</feature>
<keyword evidence="10 20" id="KW-0418">Kinase</keyword>
<dbReference type="SMART" id="SM00387">
    <property type="entry name" value="HATPase_c"/>
    <property type="match status" value="1"/>
</dbReference>
<keyword evidence="14 18" id="KW-0472">Membrane</keyword>
<keyword evidence="6" id="KW-0597">Phosphoprotein</keyword>
<organism evidence="20 21">
    <name type="scientific">Salibaculum griseiflavum</name>
    <dbReference type="NCBI Taxonomy" id="1914409"/>
    <lineage>
        <taxon>Bacteria</taxon>
        <taxon>Pseudomonadati</taxon>
        <taxon>Pseudomonadota</taxon>
        <taxon>Alphaproteobacteria</taxon>
        <taxon>Rhodobacterales</taxon>
        <taxon>Roseobacteraceae</taxon>
        <taxon>Salibaculum</taxon>
    </lineage>
</organism>
<evidence type="ECO:0000256" key="7">
    <source>
        <dbReference type="ARBA" id="ARBA00022679"/>
    </source>
</evidence>
<dbReference type="PROSITE" id="PS50109">
    <property type="entry name" value="HIS_KIN"/>
    <property type="match status" value="1"/>
</dbReference>
<dbReference type="SUPFAM" id="SSF55874">
    <property type="entry name" value="ATPase domain of HSP90 chaperone/DNA topoisomerase II/histidine kinase"/>
    <property type="match status" value="1"/>
</dbReference>
<keyword evidence="8 18" id="KW-0812">Transmembrane</keyword>
<dbReference type="Gene3D" id="1.10.287.130">
    <property type="match status" value="1"/>
</dbReference>
<keyword evidence="5" id="KW-0997">Cell inner membrane</keyword>
<sequence length="620" mass="68603">MTARRPRPFTISRLPRLLLLGLALMMLAALAVLPRVERYFVIQTAMREEATLRLATQSLRGALARTEVLPGLLAERPILTRILRDPDNQGLVPYANEQLRQSTLTLDVADIWVMDADGLTIAASNYRRDKSFVGRRFDYRPYFRDAIDNGRGRFHALGTTSGQRGYYFAAPILDGTEIVGVIAVKLRLDDFEAAWRESDNTVLVTDQNAVVFLSDREDWRFATLRAIPDGALETIAATRQYPLDRLHPLDATREALAPGHDLVTVRAPGGTEDYVTNTALIASAGWQVMLLTPTRPAILQARQSLALAVLGLMFAGLVAVLYLQRRARLVERLEQQRRYREQLERRVAERTADLNDANARLMQEVEERKSTEDRLRRTQTELVQAGKLAALGQMSAALSHEFNQPLAAVKAYAENAATFLDRDRPAEARDNIGLISQMADRMASISKHLRNFARRPQDKIGAVPLLAVLDDALELMAPKLKAAGAELRFDRPRAEIQVMGGRVRLQQVLVNLLSNALDAMEHHATPIIEITVHSAGGRHRVDVRDRGPGLDDDALAQLFDPFFTTKSPGKGLGLGLSISYNIVRDFGGTLAARNHPEGGAVFSVDLAAADPDTQEAIAAQ</sequence>
<evidence type="ECO:0000256" key="17">
    <source>
        <dbReference type="SAM" id="Coils"/>
    </source>
</evidence>
<comment type="catalytic activity">
    <reaction evidence="1">
        <text>ATP + protein L-histidine = ADP + protein N-phospho-L-histidine.</text>
        <dbReference type="EC" id="2.7.13.3"/>
    </reaction>
</comment>
<evidence type="ECO:0000256" key="6">
    <source>
        <dbReference type="ARBA" id="ARBA00022553"/>
    </source>
</evidence>
<dbReference type="SMART" id="SM00388">
    <property type="entry name" value="HisKA"/>
    <property type="match status" value="1"/>
</dbReference>
<feature type="domain" description="Histidine kinase" evidence="19">
    <location>
        <begin position="397"/>
        <end position="610"/>
    </location>
</feature>
<dbReference type="InterPro" id="IPR005467">
    <property type="entry name" value="His_kinase_dom"/>
</dbReference>
<evidence type="ECO:0000256" key="8">
    <source>
        <dbReference type="ARBA" id="ARBA00022692"/>
    </source>
</evidence>
<evidence type="ECO:0000256" key="18">
    <source>
        <dbReference type="SAM" id="Phobius"/>
    </source>
</evidence>
<dbReference type="PRINTS" id="PR00344">
    <property type="entry name" value="BCTRLSENSOR"/>
</dbReference>
<comment type="function">
    <text evidence="15">Member of the two-component regulatory system DctB/DctD involved in the transport of C4-dicarboxylates. DctB functions as a membrane-associated protein kinase that phosphorylates DctD in response to environmental signals.</text>
</comment>
<dbReference type="InterPro" id="IPR004358">
    <property type="entry name" value="Sig_transdc_His_kin-like_C"/>
</dbReference>
<keyword evidence="13" id="KW-0902">Two-component regulatory system</keyword>
<evidence type="ECO:0000256" key="10">
    <source>
        <dbReference type="ARBA" id="ARBA00022777"/>
    </source>
</evidence>
<name>A0A2V1P8K8_9RHOB</name>
<evidence type="ECO:0000256" key="4">
    <source>
        <dbReference type="ARBA" id="ARBA00022475"/>
    </source>
</evidence>
<evidence type="ECO:0000256" key="5">
    <source>
        <dbReference type="ARBA" id="ARBA00022519"/>
    </source>
</evidence>
<keyword evidence="11" id="KW-0067">ATP-binding</keyword>
<dbReference type="InterPro" id="IPR003661">
    <property type="entry name" value="HisK_dim/P_dom"/>
</dbReference>
<evidence type="ECO:0000256" key="13">
    <source>
        <dbReference type="ARBA" id="ARBA00023012"/>
    </source>
</evidence>
<dbReference type="InterPro" id="IPR029151">
    <property type="entry name" value="Sensor-like_sf"/>
</dbReference>
<keyword evidence="12 18" id="KW-1133">Transmembrane helix</keyword>
<evidence type="ECO:0000313" key="20">
    <source>
        <dbReference type="EMBL" id="PWG17522.1"/>
    </source>
</evidence>
<dbReference type="Gene3D" id="3.30.450.20">
    <property type="entry name" value="PAS domain"/>
    <property type="match status" value="2"/>
</dbReference>
<dbReference type="InterPro" id="IPR017055">
    <property type="entry name" value="Sig_transdc_His_kinase_DctB"/>
</dbReference>
<keyword evidence="7" id="KW-0808">Transferase</keyword>
<keyword evidence="4" id="KW-1003">Cell membrane</keyword>
<accession>A0A2V1P8K8</accession>